<proteinExistence type="predicted"/>
<gene>
    <name evidence="2" type="ORF">AFULGI_00007470</name>
</gene>
<accession>A0A075WB04</accession>
<sequence>MRCMRGGWGRGWKRRCYSTGKPGWMRYESERDEKLRMLERMRDELEAELEEIKREIERLRR</sequence>
<dbReference type="EMBL" id="CP006577">
    <property type="protein sequence ID" value="AIG97545.1"/>
    <property type="molecule type" value="Genomic_DNA"/>
</dbReference>
<dbReference type="RefSeq" id="WP_010878170.1">
    <property type="nucleotide sequence ID" value="NZ_CP006577.1"/>
</dbReference>
<keyword evidence="1" id="KW-0175">Coiled coil</keyword>
<dbReference type="KEGG" id="afg:AFULGI_00007470"/>
<evidence type="ECO:0000313" key="2">
    <source>
        <dbReference type="EMBL" id="AIG97545.1"/>
    </source>
</evidence>
<dbReference type="AlphaFoldDB" id="A0A075WB04"/>
<dbReference type="SMR" id="A0A075WB04"/>
<feature type="coiled-coil region" evidence="1">
    <location>
        <begin position="28"/>
        <end position="58"/>
    </location>
</feature>
<organism evidence="2 3">
    <name type="scientific">Archaeoglobus fulgidus DSM 8774</name>
    <dbReference type="NCBI Taxonomy" id="1344584"/>
    <lineage>
        <taxon>Archaea</taxon>
        <taxon>Methanobacteriati</taxon>
        <taxon>Methanobacteriota</taxon>
        <taxon>Archaeoglobi</taxon>
        <taxon>Archaeoglobales</taxon>
        <taxon>Archaeoglobaceae</taxon>
        <taxon>Archaeoglobus</taxon>
    </lineage>
</organism>
<protein>
    <recommendedName>
        <fullName evidence="4">DUF5320 domain-containing protein</fullName>
    </recommendedName>
</protein>
<dbReference type="Pfam" id="PF17253">
    <property type="entry name" value="DUF5320"/>
    <property type="match status" value="1"/>
</dbReference>
<reference evidence="2 3" key="1">
    <citation type="submission" date="2013-07" db="EMBL/GenBank/DDBJ databases">
        <title>Genome of Archaeoglobus fulgidus.</title>
        <authorList>
            <person name="Fiebig A."/>
            <person name="Birkeland N.-K."/>
        </authorList>
    </citation>
    <scope>NUCLEOTIDE SEQUENCE [LARGE SCALE GENOMIC DNA]</scope>
    <source>
        <strain evidence="2 3">DSM 8774</strain>
    </source>
</reference>
<evidence type="ECO:0008006" key="4">
    <source>
        <dbReference type="Google" id="ProtNLM"/>
    </source>
</evidence>
<evidence type="ECO:0000256" key="1">
    <source>
        <dbReference type="SAM" id="Coils"/>
    </source>
</evidence>
<dbReference type="GeneID" id="42809684"/>
<evidence type="ECO:0000313" key="3">
    <source>
        <dbReference type="Proteomes" id="UP000028501"/>
    </source>
</evidence>
<name>A0A075WB04_ARCFL</name>
<dbReference type="HOGENOM" id="CLU_2911283_0_0_2"/>
<dbReference type="Proteomes" id="UP000028501">
    <property type="component" value="Chromosome"/>
</dbReference>
<dbReference type="InterPro" id="IPR035205">
    <property type="entry name" value="DUF5320"/>
</dbReference>